<dbReference type="EC" id="2.7.13.3" evidence="2"/>
<evidence type="ECO:0000313" key="14">
    <source>
        <dbReference type="Proteomes" id="UP001597011"/>
    </source>
</evidence>
<dbReference type="Proteomes" id="UP001597011">
    <property type="component" value="Unassembled WGS sequence"/>
</dbReference>
<dbReference type="InterPro" id="IPR013655">
    <property type="entry name" value="PAS_fold_3"/>
</dbReference>
<dbReference type="InterPro" id="IPR006189">
    <property type="entry name" value="CHASE_dom"/>
</dbReference>
<dbReference type="InterPro" id="IPR036097">
    <property type="entry name" value="HisK_dim/P_sf"/>
</dbReference>
<keyword evidence="8" id="KW-0472">Membrane</keyword>
<dbReference type="SMART" id="SM01079">
    <property type="entry name" value="CHASE"/>
    <property type="match status" value="1"/>
</dbReference>
<evidence type="ECO:0000256" key="7">
    <source>
        <dbReference type="SAM" id="Coils"/>
    </source>
</evidence>
<evidence type="ECO:0000313" key="13">
    <source>
        <dbReference type="EMBL" id="MFD0834358.1"/>
    </source>
</evidence>
<dbReference type="NCBIfam" id="TIGR00229">
    <property type="entry name" value="sensory_box"/>
    <property type="match status" value="1"/>
</dbReference>
<keyword evidence="14" id="KW-1185">Reference proteome</keyword>
<feature type="domain" description="PAS" evidence="9">
    <location>
        <begin position="312"/>
        <end position="380"/>
    </location>
</feature>
<dbReference type="CDD" id="cd00082">
    <property type="entry name" value="HisKA"/>
    <property type="match status" value="1"/>
</dbReference>
<dbReference type="InterPro" id="IPR050736">
    <property type="entry name" value="Sensor_HK_Regulatory"/>
</dbReference>
<keyword evidence="6" id="KW-0902">Two-component regulatory system</keyword>
<dbReference type="CDD" id="cd00130">
    <property type="entry name" value="PAS"/>
    <property type="match status" value="2"/>
</dbReference>
<dbReference type="InterPro" id="IPR000014">
    <property type="entry name" value="PAS"/>
</dbReference>
<feature type="domain" description="PAS" evidence="9">
    <location>
        <begin position="440"/>
        <end position="506"/>
    </location>
</feature>
<dbReference type="Pfam" id="PF00512">
    <property type="entry name" value="HisKA"/>
    <property type="match status" value="1"/>
</dbReference>
<evidence type="ECO:0000256" key="2">
    <source>
        <dbReference type="ARBA" id="ARBA00012438"/>
    </source>
</evidence>
<feature type="domain" description="Histidine kinase/HSP90-like ATPase" evidence="10">
    <location>
        <begin position="727"/>
        <end position="838"/>
    </location>
</feature>
<dbReference type="SUPFAM" id="SSF55785">
    <property type="entry name" value="PYP-like sensor domain (PAS domain)"/>
    <property type="match status" value="2"/>
</dbReference>
<dbReference type="InterPro" id="IPR003661">
    <property type="entry name" value="HisK_dim/P_dom"/>
</dbReference>
<dbReference type="EMBL" id="JBHTIB010000002">
    <property type="protein sequence ID" value="MFD0834358.1"/>
    <property type="molecule type" value="Genomic_DNA"/>
</dbReference>
<evidence type="ECO:0000259" key="11">
    <source>
        <dbReference type="SMART" id="SM00388"/>
    </source>
</evidence>
<dbReference type="Gene3D" id="1.10.287.130">
    <property type="match status" value="1"/>
</dbReference>
<feature type="transmembrane region" description="Helical" evidence="8">
    <location>
        <begin position="12"/>
        <end position="33"/>
    </location>
</feature>
<dbReference type="Gene3D" id="2.10.70.100">
    <property type="match status" value="1"/>
</dbReference>
<evidence type="ECO:0000256" key="6">
    <source>
        <dbReference type="ARBA" id="ARBA00023012"/>
    </source>
</evidence>
<dbReference type="SMART" id="SM00091">
    <property type="entry name" value="PAS"/>
    <property type="match status" value="2"/>
</dbReference>
<evidence type="ECO:0000259" key="12">
    <source>
        <dbReference type="SMART" id="SM01079"/>
    </source>
</evidence>
<dbReference type="PANTHER" id="PTHR43711:SF31">
    <property type="entry name" value="HISTIDINE KINASE"/>
    <property type="match status" value="1"/>
</dbReference>
<dbReference type="GO" id="GO:0005524">
    <property type="term" value="F:ATP binding"/>
    <property type="evidence" value="ECO:0007669"/>
    <property type="project" value="UniProtKB-KW"/>
</dbReference>
<keyword evidence="3" id="KW-0597">Phosphoprotein</keyword>
<keyword evidence="8" id="KW-1133">Transmembrane helix</keyword>
<evidence type="ECO:0000256" key="1">
    <source>
        <dbReference type="ARBA" id="ARBA00000085"/>
    </source>
</evidence>
<feature type="coiled-coil region" evidence="7">
    <location>
        <begin position="554"/>
        <end position="610"/>
    </location>
</feature>
<feature type="domain" description="CHASE" evidence="12">
    <location>
        <begin position="49"/>
        <end position="220"/>
    </location>
</feature>
<dbReference type="SMART" id="SM00388">
    <property type="entry name" value="HisKA"/>
    <property type="match status" value="1"/>
</dbReference>
<keyword evidence="7" id="KW-0175">Coiled coil</keyword>
<evidence type="ECO:0000256" key="5">
    <source>
        <dbReference type="ARBA" id="ARBA00022777"/>
    </source>
</evidence>
<dbReference type="Pfam" id="PF08447">
    <property type="entry name" value="PAS_3"/>
    <property type="match status" value="2"/>
</dbReference>
<evidence type="ECO:0000259" key="9">
    <source>
        <dbReference type="SMART" id="SM00091"/>
    </source>
</evidence>
<evidence type="ECO:0000256" key="3">
    <source>
        <dbReference type="ARBA" id="ARBA00022553"/>
    </source>
</evidence>
<keyword evidence="13" id="KW-0547">Nucleotide-binding</keyword>
<dbReference type="SUPFAM" id="SSF47384">
    <property type="entry name" value="Homodimeric domain of signal transducing histidine kinase"/>
    <property type="match status" value="1"/>
</dbReference>
<evidence type="ECO:0000256" key="8">
    <source>
        <dbReference type="SAM" id="Phobius"/>
    </source>
</evidence>
<feature type="domain" description="Signal transduction histidine kinase dimerisation/phosphoacceptor" evidence="11">
    <location>
        <begin position="613"/>
        <end position="681"/>
    </location>
</feature>
<dbReference type="Pfam" id="PF02518">
    <property type="entry name" value="HATPase_c"/>
    <property type="match status" value="1"/>
</dbReference>
<dbReference type="SUPFAM" id="SSF55874">
    <property type="entry name" value="ATPase domain of HSP90 chaperone/DNA topoisomerase II/histidine kinase"/>
    <property type="match status" value="1"/>
</dbReference>
<keyword evidence="5" id="KW-0418">Kinase</keyword>
<dbReference type="Gene3D" id="3.30.565.10">
    <property type="entry name" value="Histidine kinase-like ATPase, C-terminal domain"/>
    <property type="match status" value="1"/>
</dbReference>
<sequence length="839" mass="95485">MKSHPIYLFFKKPLAAGILTFIGLLIVIQIIAYQKYVINENDQKKEIINHVNLIKEKLQALVMYSYTATKTLAYIVERNGIPTDFDTIAIELLDRNKYFDVVELVDSEGFITHVYPLKNNEVIGFNILKSSTASSGALATIKRKDFFIAGPVNLKQGGVAMISRHPIFIKGKFSGFAAVVTKLSTFFNDLNIDASNANQFKYQLSRVNQDTGKEDFFLKSDIATLKNYAVPIEMDYGEWKLYVVPAQQEVNAAVWFALIGFFVAIFGGWGVWFFAGQSERLERLINLKLEKQEAQLSLMHETTSKQIKRSEANLNKAQQIAKLGSWELDLVTNKLSWSKEMFRIFEKDPKKFKVTSEAFFETIHPDDRAMVREAYAKAVKNKKPYQIVYRLKLSNERIKYVNDHGETVYDEYQIAIKTFGIIQDISERKEFEEVLTNSALLYRSLTSNAPVAIFNINMEGECTYVNEEWMKYSGMNFTESMRFGWHNALHPEDKDRVLKEWQEAFSNNCEFKTELRFLDKKGKVIYLSVKATELVDSKNNIYGYIGIASDITERIENERELLNYKNNLEELVNSRTEELNEGKEALLNLLEDLNFQSVELEKEKVKAQSADLMKSSFLATMSHELRTPMNSIIGFTGILLKEYAGPLNEEQKKQLTMVKTSGQHLLGLINDVLDISKIEAGKLKVSLYPFNYLKILEKTLDFLLPQAAKKGLVFKTEISQLHITLNSDERRVEQVLLNLISNAIKFSNKGSITVQVDVVDDMLITQIKDQGIGIAPKDLNKLFMPFIQLDSGLSRSHEGTGLGLAICRNLIEKLGGTIEAKSKVGKGSVFTFKLPLEPS</sequence>
<evidence type="ECO:0000256" key="4">
    <source>
        <dbReference type="ARBA" id="ARBA00022679"/>
    </source>
</evidence>
<gene>
    <name evidence="13" type="ORF">ACFQ0I_01170</name>
</gene>
<proteinExistence type="predicted"/>
<dbReference type="InterPro" id="IPR036890">
    <property type="entry name" value="HATPase_C_sf"/>
</dbReference>
<dbReference type="CDD" id="cd16922">
    <property type="entry name" value="HATPase_EvgS-ArcB-TorS-like"/>
    <property type="match status" value="1"/>
</dbReference>
<keyword evidence="8" id="KW-0812">Transmembrane</keyword>
<dbReference type="InterPro" id="IPR004358">
    <property type="entry name" value="Sig_transdc_His_kin-like_C"/>
</dbReference>
<comment type="catalytic activity">
    <reaction evidence="1">
        <text>ATP + protein L-histidine = ADP + protein N-phospho-L-histidine.</text>
        <dbReference type="EC" id="2.7.13.3"/>
    </reaction>
</comment>
<feature type="transmembrane region" description="Helical" evidence="8">
    <location>
        <begin position="252"/>
        <end position="275"/>
    </location>
</feature>
<dbReference type="InterPro" id="IPR035965">
    <property type="entry name" value="PAS-like_dom_sf"/>
</dbReference>
<protein>
    <recommendedName>
        <fullName evidence="2">histidine kinase</fullName>
        <ecNumber evidence="2">2.7.13.3</ecNumber>
    </recommendedName>
</protein>
<dbReference type="InterPro" id="IPR003594">
    <property type="entry name" value="HATPase_dom"/>
</dbReference>
<evidence type="ECO:0000259" key="10">
    <source>
        <dbReference type="SMART" id="SM00387"/>
    </source>
</evidence>
<dbReference type="InterPro" id="IPR001610">
    <property type="entry name" value="PAC"/>
</dbReference>
<reference evidence="14" key="1">
    <citation type="journal article" date="2019" name="Int. J. Syst. Evol. Microbiol.">
        <title>The Global Catalogue of Microorganisms (GCM) 10K type strain sequencing project: providing services to taxonomists for standard genome sequencing and annotation.</title>
        <authorList>
            <consortium name="The Broad Institute Genomics Platform"/>
            <consortium name="The Broad Institute Genome Sequencing Center for Infectious Disease"/>
            <person name="Wu L."/>
            <person name="Ma J."/>
        </authorList>
    </citation>
    <scope>NUCLEOTIDE SEQUENCE [LARGE SCALE GENOMIC DNA]</scope>
    <source>
        <strain evidence="14">CCUG 60529</strain>
    </source>
</reference>
<keyword evidence="4" id="KW-0808">Transferase</keyword>
<name>A0ABW3BNU8_9FLAO</name>
<dbReference type="Gene3D" id="3.30.450.20">
    <property type="entry name" value="PAS domain"/>
    <property type="match status" value="2"/>
</dbReference>
<organism evidence="13 14">
    <name type="scientific">Mariniflexile aquimaris</name>
    <dbReference type="NCBI Taxonomy" id="881009"/>
    <lineage>
        <taxon>Bacteria</taxon>
        <taxon>Pseudomonadati</taxon>
        <taxon>Bacteroidota</taxon>
        <taxon>Flavobacteriia</taxon>
        <taxon>Flavobacteriales</taxon>
        <taxon>Flavobacteriaceae</taxon>
        <taxon>Mariniflexile</taxon>
    </lineage>
</organism>
<dbReference type="SMART" id="SM00387">
    <property type="entry name" value="HATPase_c"/>
    <property type="match status" value="1"/>
</dbReference>
<dbReference type="PRINTS" id="PR00344">
    <property type="entry name" value="BCTRLSENSOR"/>
</dbReference>
<keyword evidence="13" id="KW-0067">ATP-binding</keyword>
<comment type="caution">
    <text evidence="13">The sequence shown here is derived from an EMBL/GenBank/DDBJ whole genome shotgun (WGS) entry which is preliminary data.</text>
</comment>
<dbReference type="RefSeq" id="WP_379938600.1">
    <property type="nucleotide sequence ID" value="NZ_JBHTIB010000002.1"/>
</dbReference>
<dbReference type="PANTHER" id="PTHR43711">
    <property type="entry name" value="TWO-COMPONENT HISTIDINE KINASE"/>
    <property type="match status" value="1"/>
</dbReference>
<accession>A0ABW3BNU8</accession>
<dbReference type="SMART" id="SM00086">
    <property type="entry name" value="PAC"/>
    <property type="match status" value="2"/>
</dbReference>